<dbReference type="RefSeq" id="WP_139606125.1">
    <property type="nucleotide sequence ID" value="NZ_VDCQ01000060.1"/>
</dbReference>
<evidence type="ECO:0000313" key="2">
    <source>
        <dbReference type="Proteomes" id="UP000307943"/>
    </source>
</evidence>
<dbReference type="EMBL" id="VDCQ01000060">
    <property type="protein sequence ID" value="TNJ62382.1"/>
    <property type="molecule type" value="Genomic_DNA"/>
</dbReference>
<sequence>MRRTARFFSFNKPSDWGAGTAANLNIRQEGVSIERTEKYSVYRTVQAGEIDGADAVTDFAVGPGSKLYVLDAKASLWVHDYENRHTEPLYSPGHRLFSNHSMLAAEGDSLYIVDTVGERRIVSVSPSNGQLLWAVQEWGGLELFPLAVAVDDNRNLYTAVPLDVRPEASGGPDIPAGGRIAVLQWNASGEAVQLYEHEPLRLEQSAPIEALRNRFFLAIAGSGEPVLLDADAKNAVVFRKDGSVRDEFAVDREGTFAGLTVDSARGLYIGDSGRGESAQDERFILKYSERGEFLTVVSGYRSRADKLLHDGIDRMYALDLEKGTITLLDLQTRTMTMADTGLPEAWYVSAELDSAEDETEWHKVELLAAIPEETQIRISYFATDEKFGVLDGSVVDYSDYFADPDIPLTRKWTASRHLWSEPIVNPRDALLMNAKGRYLRFRIELAGSDRSAPVIHRLRMWFPRQSPIVHLPPIYQEDPDGTAFLERFLAMFGTFIEEMEQKIDTVSSNFDPDAVSGPYLKWLGGWLALDIADGWDEGKLRTLMKQAPELYRLRGTRRGLARLLQIYTGVEPHIVEHHQLKAMQETSEMRQMFNRLYGDNPYGFCVMLPPECVRSDKQRLIVEAIIADQKPAYADGKLIVLQPWMHADMHTYLGINTVLSEPTLLTLDQQSSMPHHTVLIDPDRDKRMDIHTRLELDSELE</sequence>
<dbReference type="NCBIfam" id="TIGR02242">
    <property type="entry name" value="tail_TIGR02242"/>
    <property type="match status" value="1"/>
</dbReference>
<organism evidence="1 2">
    <name type="scientific">Paenibacillus hemerocallicola</name>
    <dbReference type="NCBI Taxonomy" id="1172614"/>
    <lineage>
        <taxon>Bacteria</taxon>
        <taxon>Bacillati</taxon>
        <taxon>Bacillota</taxon>
        <taxon>Bacilli</taxon>
        <taxon>Bacillales</taxon>
        <taxon>Paenibacillaceae</taxon>
        <taxon>Paenibacillus</taxon>
    </lineage>
</organism>
<gene>
    <name evidence="1" type="ORF">FE784_30900</name>
</gene>
<dbReference type="Proteomes" id="UP000307943">
    <property type="component" value="Unassembled WGS sequence"/>
</dbReference>
<keyword evidence="2" id="KW-1185">Reference proteome</keyword>
<dbReference type="InterPro" id="IPR006521">
    <property type="entry name" value="Tail_protein_I"/>
</dbReference>
<accession>A0A5C4SZZ8</accession>
<proteinExistence type="predicted"/>
<protein>
    <recommendedName>
        <fullName evidence="3">Phage tail protein</fullName>
    </recommendedName>
</protein>
<dbReference type="Pfam" id="PF09684">
    <property type="entry name" value="Tail_P2_I"/>
    <property type="match status" value="1"/>
</dbReference>
<evidence type="ECO:0000313" key="1">
    <source>
        <dbReference type="EMBL" id="TNJ62382.1"/>
    </source>
</evidence>
<comment type="caution">
    <text evidence="1">The sequence shown here is derived from an EMBL/GenBank/DDBJ whole genome shotgun (WGS) entry which is preliminary data.</text>
</comment>
<reference evidence="1 2" key="1">
    <citation type="submission" date="2019-05" db="EMBL/GenBank/DDBJ databases">
        <title>We sequenced the genome of Paenibacillus hemerocallicola KCTC 33185 for further insight into its adaptation and study the phylogeny of Paenibacillus.</title>
        <authorList>
            <person name="Narsing Rao M.P."/>
        </authorList>
    </citation>
    <scope>NUCLEOTIDE SEQUENCE [LARGE SCALE GENOMIC DNA]</scope>
    <source>
        <strain evidence="1 2">KCTC 33185</strain>
    </source>
</reference>
<dbReference type="AlphaFoldDB" id="A0A5C4SZZ8"/>
<dbReference type="InterPro" id="IPR011748">
    <property type="entry name" value="Unchr_phage_tail-like"/>
</dbReference>
<dbReference type="OrthoDB" id="370073at2"/>
<dbReference type="SUPFAM" id="SSF63825">
    <property type="entry name" value="YWTD domain"/>
    <property type="match status" value="1"/>
</dbReference>
<evidence type="ECO:0008006" key="3">
    <source>
        <dbReference type="Google" id="ProtNLM"/>
    </source>
</evidence>
<name>A0A5C4SZZ8_9BACL</name>